<dbReference type="FunFam" id="1.10.287.950:FF:000001">
    <property type="entry name" value="Methyl-accepting chemotaxis sensory transducer"/>
    <property type="match status" value="1"/>
</dbReference>
<feature type="transmembrane region" description="Helical" evidence="8">
    <location>
        <begin position="21"/>
        <end position="40"/>
    </location>
</feature>
<dbReference type="GO" id="GO:0007165">
    <property type="term" value="P:signal transduction"/>
    <property type="evidence" value="ECO:0007669"/>
    <property type="project" value="UniProtKB-KW"/>
</dbReference>
<evidence type="ECO:0000256" key="6">
    <source>
        <dbReference type="ARBA" id="ARBA00029447"/>
    </source>
</evidence>
<organism evidence="11 12">
    <name type="scientific">Candidatus Macondimonas diazotrophica</name>
    <dbReference type="NCBI Taxonomy" id="2305248"/>
    <lineage>
        <taxon>Bacteria</taxon>
        <taxon>Pseudomonadati</taxon>
        <taxon>Pseudomonadota</taxon>
        <taxon>Gammaproteobacteria</taxon>
        <taxon>Chromatiales</taxon>
        <taxon>Ectothiorhodospiraceae</taxon>
        <taxon>Candidatus Macondimonas</taxon>
    </lineage>
</organism>
<keyword evidence="3 8" id="KW-1133">Transmembrane helix</keyword>
<dbReference type="InterPro" id="IPR004089">
    <property type="entry name" value="MCPsignal_dom"/>
</dbReference>
<dbReference type="PROSITE" id="PS50885">
    <property type="entry name" value="HAMP"/>
    <property type="match status" value="1"/>
</dbReference>
<dbReference type="EMBL" id="SRIO01000003">
    <property type="protein sequence ID" value="TFZ83627.1"/>
    <property type="molecule type" value="Genomic_DNA"/>
</dbReference>
<sequence>MLEPSLAFIRGRSLDRRIASYLLGGLAIAIFLTLGSWAYLAGLEWRDEQHLKLTSEQQILTERLAARSFEVTNAFSDELANRQTFSELARSIESFTKASRILKQGEADIGLAPVPDSVQARVDIVVEAWTKAQPHLQSLTAVRAVMPGARAYQAEFQGALPDWMSDLDTLLDQMRIARLSQEQVNYTLRLGLDLQRMREWIDALFDGVGAPEALPGQLTDTLAHFGDGLQALSEGNRGLGITALPAAGPMRQTLTRMMNRYALLNQQVDYIAANGLALHRANRASRQLVIGLATVQEGLTQQELALKAAIDTRFMQPFLLVILSGISVVLVTLVVYRLVTRVRQLLGEARHVNEKNQEAILNLLDEMGDLAEGDLSVQATVTGDITGAIADSVNYTVEQLRELVRTINQTAERVAAAVTETQDVATRLLVASERQSGQIESTTSAIQSMAQSIEQVSDNAQRSARVAQHAVDVAGKGSAAVQRTIEGMQVIREQIQETSKRIKRLGESSQEIGHIVGLINDIAEQTNILALNAAIQASAAGDAGRGFGVVADEVQRLAERSAAATRQIEALVRMIQADTQEAVASMEKSTTGVVSGSQRAEDAGNALDEIERVSSQISVLVSSISEAAQQQTAKAGEMSISMRAIREVTVQAAKGTRATGHAIGRLAQLATELRRSVAGFKLPT</sequence>
<dbReference type="PRINTS" id="PR00260">
    <property type="entry name" value="CHEMTRNSDUCR"/>
</dbReference>
<evidence type="ECO:0000256" key="7">
    <source>
        <dbReference type="PROSITE-ProRule" id="PRU00284"/>
    </source>
</evidence>
<dbReference type="InterPro" id="IPR003660">
    <property type="entry name" value="HAMP_dom"/>
</dbReference>
<dbReference type="PANTHER" id="PTHR32089:SF119">
    <property type="entry name" value="METHYL-ACCEPTING CHEMOTAXIS PROTEIN CTPL"/>
    <property type="match status" value="1"/>
</dbReference>
<comment type="similarity">
    <text evidence="6">Belongs to the methyl-accepting chemotaxis (MCP) protein family.</text>
</comment>
<dbReference type="GO" id="GO:0006935">
    <property type="term" value="P:chemotaxis"/>
    <property type="evidence" value="ECO:0007669"/>
    <property type="project" value="InterPro"/>
</dbReference>
<evidence type="ECO:0000256" key="1">
    <source>
        <dbReference type="ARBA" id="ARBA00004141"/>
    </source>
</evidence>
<keyword evidence="5 7" id="KW-0807">Transducer</keyword>
<evidence type="ECO:0000259" key="10">
    <source>
        <dbReference type="PROSITE" id="PS50885"/>
    </source>
</evidence>
<evidence type="ECO:0000256" key="8">
    <source>
        <dbReference type="SAM" id="Phobius"/>
    </source>
</evidence>
<proteinExistence type="inferred from homology"/>
<dbReference type="GO" id="GO:0004888">
    <property type="term" value="F:transmembrane signaling receptor activity"/>
    <property type="evidence" value="ECO:0007669"/>
    <property type="project" value="InterPro"/>
</dbReference>
<dbReference type="Gene3D" id="1.10.287.950">
    <property type="entry name" value="Methyl-accepting chemotaxis protein"/>
    <property type="match status" value="1"/>
</dbReference>
<dbReference type="AlphaFoldDB" id="A0A4Z0FCG3"/>
<protein>
    <submittedName>
        <fullName evidence="11">Chemotaxis protein</fullName>
    </submittedName>
</protein>
<dbReference type="Proteomes" id="UP000297890">
    <property type="component" value="Unassembled WGS sequence"/>
</dbReference>
<dbReference type="SMART" id="SM00283">
    <property type="entry name" value="MA"/>
    <property type="match status" value="1"/>
</dbReference>
<keyword evidence="4 8" id="KW-0472">Membrane</keyword>
<evidence type="ECO:0000313" key="12">
    <source>
        <dbReference type="Proteomes" id="UP000297890"/>
    </source>
</evidence>
<dbReference type="PROSITE" id="PS50111">
    <property type="entry name" value="CHEMOTAXIS_TRANSDUC_2"/>
    <property type="match status" value="1"/>
</dbReference>
<feature type="transmembrane region" description="Helical" evidence="8">
    <location>
        <begin position="318"/>
        <end position="339"/>
    </location>
</feature>
<dbReference type="GO" id="GO:0016020">
    <property type="term" value="C:membrane"/>
    <property type="evidence" value="ECO:0007669"/>
    <property type="project" value="UniProtKB-SubCell"/>
</dbReference>
<evidence type="ECO:0000259" key="9">
    <source>
        <dbReference type="PROSITE" id="PS50111"/>
    </source>
</evidence>
<comment type="caution">
    <text evidence="11">The sequence shown here is derived from an EMBL/GenBank/DDBJ whole genome shotgun (WGS) entry which is preliminary data.</text>
</comment>
<keyword evidence="2 8" id="KW-0812">Transmembrane</keyword>
<accession>A0A4Z0FCG3</accession>
<keyword evidence="12" id="KW-1185">Reference proteome</keyword>
<comment type="subcellular location">
    <subcellularLocation>
        <location evidence="1">Membrane</location>
        <topology evidence="1">Multi-pass membrane protein</topology>
    </subcellularLocation>
</comment>
<feature type="domain" description="HAMP" evidence="10">
    <location>
        <begin position="359"/>
        <end position="405"/>
    </location>
</feature>
<evidence type="ECO:0000256" key="2">
    <source>
        <dbReference type="ARBA" id="ARBA00022692"/>
    </source>
</evidence>
<feature type="domain" description="Methyl-accepting transducer" evidence="9">
    <location>
        <begin position="410"/>
        <end position="646"/>
    </location>
</feature>
<dbReference type="CDD" id="cd11386">
    <property type="entry name" value="MCP_signal"/>
    <property type="match status" value="1"/>
</dbReference>
<dbReference type="InterPro" id="IPR004090">
    <property type="entry name" value="Chemotax_Me-accpt_rcpt"/>
</dbReference>
<evidence type="ECO:0000256" key="4">
    <source>
        <dbReference type="ARBA" id="ARBA00023136"/>
    </source>
</evidence>
<evidence type="ECO:0000256" key="5">
    <source>
        <dbReference type="ARBA" id="ARBA00023224"/>
    </source>
</evidence>
<dbReference type="SUPFAM" id="SSF58104">
    <property type="entry name" value="Methyl-accepting chemotaxis protein (MCP) signaling domain"/>
    <property type="match status" value="1"/>
</dbReference>
<dbReference type="Pfam" id="PF13675">
    <property type="entry name" value="PilJ"/>
    <property type="match status" value="1"/>
</dbReference>
<dbReference type="PANTHER" id="PTHR32089">
    <property type="entry name" value="METHYL-ACCEPTING CHEMOTAXIS PROTEIN MCPB"/>
    <property type="match status" value="1"/>
</dbReference>
<dbReference type="RefSeq" id="WP_135281044.1">
    <property type="nucleotide sequence ID" value="NZ_SRIO01000003.1"/>
</dbReference>
<evidence type="ECO:0000256" key="3">
    <source>
        <dbReference type="ARBA" id="ARBA00022989"/>
    </source>
</evidence>
<evidence type="ECO:0000313" key="11">
    <source>
        <dbReference type="EMBL" id="TFZ83627.1"/>
    </source>
</evidence>
<dbReference type="Pfam" id="PF00015">
    <property type="entry name" value="MCPsignal"/>
    <property type="match status" value="1"/>
</dbReference>
<gene>
    <name evidence="11" type="ORF">E4680_03785</name>
</gene>
<name>A0A4Z0FCG3_9GAMM</name>
<dbReference type="InterPro" id="IPR029095">
    <property type="entry name" value="NarX-like_N"/>
</dbReference>
<reference evidence="11 12" key="1">
    <citation type="journal article" date="2019" name="ISME J.">
        <title>Candidatus Macondimonas diazotrophica, a novel gammaproteobacterial genus dominating crude-oil-contaminated coastal sediments.</title>
        <authorList>
            <person name="Karthikeyan S."/>
            <person name="Konstantinidis K."/>
        </authorList>
    </citation>
    <scope>NUCLEOTIDE SEQUENCE [LARGE SCALE GENOMIC DNA]</scope>
    <source>
        <strain evidence="11 12">KTK01</strain>
    </source>
</reference>
<dbReference type="OrthoDB" id="9177152at2"/>